<evidence type="ECO:0000313" key="2">
    <source>
        <dbReference type="EMBL" id="KAJ4928343.1"/>
    </source>
</evidence>
<dbReference type="EMBL" id="JAPTMU010000018">
    <property type="protein sequence ID" value="KAJ4928343.1"/>
    <property type="molecule type" value="Genomic_DNA"/>
</dbReference>
<dbReference type="AlphaFoldDB" id="A0AAD6AP68"/>
<feature type="non-terminal residue" evidence="2">
    <location>
        <position position="108"/>
    </location>
</feature>
<feature type="non-terminal residue" evidence="2">
    <location>
        <position position="1"/>
    </location>
</feature>
<proteinExistence type="predicted"/>
<name>A0AAD6AP68_9TELE</name>
<protein>
    <submittedName>
        <fullName evidence="2">Uncharacterized protein</fullName>
    </submittedName>
</protein>
<evidence type="ECO:0000256" key="1">
    <source>
        <dbReference type="SAM" id="MobiDB-lite"/>
    </source>
</evidence>
<keyword evidence="3" id="KW-1185">Reference proteome</keyword>
<comment type="caution">
    <text evidence="2">The sequence shown here is derived from an EMBL/GenBank/DDBJ whole genome shotgun (WGS) entry which is preliminary data.</text>
</comment>
<organism evidence="2 3">
    <name type="scientific">Pogonophryne albipinna</name>
    <dbReference type="NCBI Taxonomy" id="1090488"/>
    <lineage>
        <taxon>Eukaryota</taxon>
        <taxon>Metazoa</taxon>
        <taxon>Chordata</taxon>
        <taxon>Craniata</taxon>
        <taxon>Vertebrata</taxon>
        <taxon>Euteleostomi</taxon>
        <taxon>Actinopterygii</taxon>
        <taxon>Neopterygii</taxon>
        <taxon>Teleostei</taxon>
        <taxon>Neoteleostei</taxon>
        <taxon>Acanthomorphata</taxon>
        <taxon>Eupercaria</taxon>
        <taxon>Perciformes</taxon>
        <taxon>Notothenioidei</taxon>
        <taxon>Pogonophryne</taxon>
    </lineage>
</organism>
<gene>
    <name evidence="2" type="ORF">JOQ06_016135</name>
</gene>
<evidence type="ECO:0000313" key="3">
    <source>
        <dbReference type="Proteomes" id="UP001219934"/>
    </source>
</evidence>
<reference evidence="2" key="1">
    <citation type="submission" date="2022-11" db="EMBL/GenBank/DDBJ databases">
        <title>Chromosome-level genome of Pogonophryne albipinna.</title>
        <authorList>
            <person name="Jo E."/>
        </authorList>
    </citation>
    <scope>NUCLEOTIDE SEQUENCE</scope>
    <source>
        <strain evidence="2">SGF0006</strain>
        <tissue evidence="2">Muscle</tissue>
    </source>
</reference>
<accession>A0AAD6AP68</accession>
<sequence length="108" mass="11674">EEGRCEELGGQLLAPSRAVPASCIEQQQGRTITFGAQHGGGCSTWPTERGRSGEPESSQLRPHGLAWLEPSVESWHRSILIPALLFLTPVQNDPLSVDLSGLQAMHYG</sequence>
<dbReference type="Proteomes" id="UP001219934">
    <property type="component" value="Unassembled WGS sequence"/>
</dbReference>
<feature type="region of interest" description="Disordered" evidence="1">
    <location>
        <begin position="35"/>
        <end position="61"/>
    </location>
</feature>